<proteinExistence type="predicted"/>
<dbReference type="Pfam" id="PF12952">
    <property type="entry name" value="DUF3841"/>
    <property type="match status" value="1"/>
</dbReference>
<gene>
    <name evidence="1" type="ORF">H9875_03115</name>
</gene>
<dbReference type="Proteomes" id="UP000886822">
    <property type="component" value="Unassembled WGS sequence"/>
</dbReference>
<name>A0A9D1U586_9LACO</name>
<comment type="caution">
    <text evidence="1">The sequence shown here is derived from an EMBL/GenBank/DDBJ whole genome shotgun (WGS) entry which is preliminary data.</text>
</comment>
<protein>
    <submittedName>
        <fullName evidence="1">DUF3841 domain-containing protein</fullName>
    </submittedName>
</protein>
<organism evidence="1 2">
    <name type="scientific">Candidatus Levilactobacillus faecigallinarum</name>
    <dbReference type="NCBI Taxonomy" id="2838638"/>
    <lineage>
        <taxon>Bacteria</taxon>
        <taxon>Bacillati</taxon>
        <taxon>Bacillota</taxon>
        <taxon>Bacilli</taxon>
        <taxon>Lactobacillales</taxon>
        <taxon>Lactobacillaceae</taxon>
        <taxon>Levilactobacillus</taxon>
    </lineage>
</organism>
<dbReference type="AlphaFoldDB" id="A0A9D1U586"/>
<reference evidence="1" key="1">
    <citation type="journal article" date="2021" name="PeerJ">
        <title>Extensive microbial diversity within the chicken gut microbiome revealed by metagenomics and culture.</title>
        <authorList>
            <person name="Gilroy R."/>
            <person name="Ravi A."/>
            <person name="Getino M."/>
            <person name="Pursley I."/>
            <person name="Horton D.L."/>
            <person name="Alikhan N.F."/>
            <person name="Baker D."/>
            <person name="Gharbi K."/>
            <person name="Hall N."/>
            <person name="Watson M."/>
            <person name="Adriaenssens E.M."/>
            <person name="Foster-Nyarko E."/>
            <person name="Jarju S."/>
            <person name="Secka A."/>
            <person name="Antonio M."/>
            <person name="Oren A."/>
            <person name="Chaudhuri R.R."/>
            <person name="La Ragione R."/>
            <person name="Hildebrand F."/>
            <person name="Pallen M.J."/>
        </authorList>
    </citation>
    <scope>NUCLEOTIDE SEQUENCE</scope>
    <source>
        <strain evidence="1">CHK173-259</strain>
    </source>
</reference>
<dbReference type="EMBL" id="DXGJ01000023">
    <property type="protein sequence ID" value="HIW71595.1"/>
    <property type="molecule type" value="Genomic_DNA"/>
</dbReference>
<reference evidence="1" key="2">
    <citation type="submission" date="2021-04" db="EMBL/GenBank/DDBJ databases">
        <authorList>
            <person name="Gilroy R."/>
        </authorList>
    </citation>
    <scope>NUCLEOTIDE SEQUENCE</scope>
    <source>
        <strain evidence="1">CHK173-259</strain>
    </source>
</reference>
<sequence length="196" mass="23650">MIMWTVQPMAVYQQLQRDGVFHCDPTQTWAMDDEYFQPAYQWMANQMTRRIGPAPANVTVPIWAWYRRDWQHKRPDFRYYHDYPDQVCLEVEVPEEQVLLSDCDEWNVIINDGVLMKANTDEEFDVACARYQQMSSKQQTAFKLRSWKRVFEIDPVHDDTGFWQGKDVQGCFWELHLSQVRHVLRRRPGHRMEQLF</sequence>
<dbReference type="InterPro" id="IPR024211">
    <property type="entry name" value="DUF3841"/>
</dbReference>
<evidence type="ECO:0000313" key="1">
    <source>
        <dbReference type="EMBL" id="HIW71595.1"/>
    </source>
</evidence>
<accession>A0A9D1U586</accession>
<evidence type="ECO:0000313" key="2">
    <source>
        <dbReference type="Proteomes" id="UP000886822"/>
    </source>
</evidence>